<keyword evidence="2" id="KW-1185">Reference proteome</keyword>
<sequence>MEGVAREARPKRMGEIVTWHM</sequence>
<accession>A0A1R3G611</accession>
<dbReference type="AlphaFoldDB" id="A0A1R3G611"/>
<proteinExistence type="predicted"/>
<organism evidence="1 2">
    <name type="scientific">Corchorus capsularis</name>
    <name type="common">Jute</name>
    <dbReference type="NCBI Taxonomy" id="210143"/>
    <lineage>
        <taxon>Eukaryota</taxon>
        <taxon>Viridiplantae</taxon>
        <taxon>Streptophyta</taxon>
        <taxon>Embryophyta</taxon>
        <taxon>Tracheophyta</taxon>
        <taxon>Spermatophyta</taxon>
        <taxon>Magnoliopsida</taxon>
        <taxon>eudicotyledons</taxon>
        <taxon>Gunneridae</taxon>
        <taxon>Pentapetalae</taxon>
        <taxon>rosids</taxon>
        <taxon>malvids</taxon>
        <taxon>Malvales</taxon>
        <taxon>Malvaceae</taxon>
        <taxon>Grewioideae</taxon>
        <taxon>Apeibeae</taxon>
        <taxon>Corchorus</taxon>
    </lineage>
</organism>
<evidence type="ECO:0000313" key="2">
    <source>
        <dbReference type="Proteomes" id="UP000188268"/>
    </source>
</evidence>
<feature type="non-terminal residue" evidence="1">
    <location>
        <position position="21"/>
    </location>
</feature>
<dbReference type="Proteomes" id="UP000188268">
    <property type="component" value="Unassembled WGS sequence"/>
</dbReference>
<dbReference type="EMBL" id="AWWV01015168">
    <property type="protein sequence ID" value="OMO53497.1"/>
    <property type="molecule type" value="Genomic_DNA"/>
</dbReference>
<reference evidence="1 2" key="1">
    <citation type="submission" date="2013-09" db="EMBL/GenBank/DDBJ databases">
        <title>Corchorus capsularis genome sequencing.</title>
        <authorList>
            <person name="Alam M."/>
            <person name="Haque M.S."/>
            <person name="Islam M.S."/>
            <person name="Emdad E.M."/>
            <person name="Islam M.M."/>
            <person name="Ahmed B."/>
            <person name="Halim A."/>
            <person name="Hossen Q.M.M."/>
            <person name="Hossain M.Z."/>
            <person name="Ahmed R."/>
            <person name="Khan M.M."/>
            <person name="Islam R."/>
            <person name="Rashid M.M."/>
            <person name="Khan S.A."/>
            <person name="Rahman M.S."/>
            <person name="Alam M."/>
        </authorList>
    </citation>
    <scope>NUCLEOTIDE SEQUENCE [LARGE SCALE GENOMIC DNA]</scope>
    <source>
        <strain evidence="2">cv. CVL-1</strain>
        <tissue evidence="1">Whole seedling</tissue>
    </source>
</reference>
<comment type="caution">
    <text evidence="1">The sequence shown here is derived from an EMBL/GenBank/DDBJ whole genome shotgun (WGS) entry which is preliminary data.</text>
</comment>
<gene>
    <name evidence="1" type="ORF">CCACVL1_28591</name>
</gene>
<name>A0A1R3G611_COCAP</name>
<protein>
    <submittedName>
        <fullName evidence="1">Uncharacterized protein</fullName>
    </submittedName>
</protein>
<evidence type="ECO:0000313" key="1">
    <source>
        <dbReference type="EMBL" id="OMO53497.1"/>
    </source>
</evidence>
<dbReference type="Gramene" id="OMO53497">
    <property type="protein sequence ID" value="OMO53497"/>
    <property type="gene ID" value="CCACVL1_28591"/>
</dbReference>